<dbReference type="Proteomes" id="UP001060336">
    <property type="component" value="Chromosome"/>
</dbReference>
<dbReference type="KEGG" id="naci:NUH88_14870"/>
<dbReference type="EMBL" id="CP102480">
    <property type="protein sequence ID" value="UUX48685.1"/>
    <property type="molecule type" value="Genomic_DNA"/>
</dbReference>
<gene>
    <name evidence="1" type="ORF">NUH88_14870</name>
</gene>
<evidence type="ECO:0000313" key="2">
    <source>
        <dbReference type="Proteomes" id="UP001060336"/>
    </source>
</evidence>
<dbReference type="AlphaFoldDB" id="A0A9J7ATJ2"/>
<sequence>MTAERRFDLYLGIDWSGAKGARTKGIQVAAAEPDGRIPQLLRNPFKEHGVWSRSDVLAFLRAEAGRGRRVLAGFDFAFCYPFEDESAYFPGLAGAPADPPGVWGLVEQAASDLPELYGAALYQRDDLPYRDYFMAPGWSGELYKHRQRRTELASAAVTTPHPVFKCIGAANVGTGSLAGMRLLHRLRADGPETRIWPFDPEPGGILTVVEIFPRLFFKRAEGDPRAWGNPDNLAAVLARYGTEAAPLPPIRSEDEADALISAAALRSLAGDDELWAQAERPGAAREGWIFGAAWASKR</sequence>
<evidence type="ECO:0008006" key="3">
    <source>
        <dbReference type="Google" id="ProtNLM"/>
    </source>
</evidence>
<keyword evidence="2" id="KW-1185">Reference proteome</keyword>
<evidence type="ECO:0000313" key="1">
    <source>
        <dbReference type="EMBL" id="UUX48685.1"/>
    </source>
</evidence>
<dbReference type="RefSeq" id="WP_257767187.1">
    <property type="nucleotide sequence ID" value="NZ_CP102480.1"/>
</dbReference>
<proteinExistence type="predicted"/>
<name>A0A9J7ATJ2_9PROT</name>
<accession>A0A9J7ATJ2</accession>
<reference evidence="1" key="1">
    <citation type="submission" date="2022-08" db="EMBL/GenBank/DDBJ databases">
        <title>Nisaea acidiphila sp. nov., isolated from a marine algal debris and emended description of the genus Nisaea Urios et al. 2008.</title>
        <authorList>
            <person name="Kwon K."/>
        </authorList>
    </citation>
    <scope>NUCLEOTIDE SEQUENCE</scope>
    <source>
        <strain evidence="1">MEBiC11861</strain>
    </source>
</reference>
<organism evidence="1 2">
    <name type="scientific">Nisaea acidiphila</name>
    <dbReference type="NCBI Taxonomy" id="1862145"/>
    <lineage>
        <taxon>Bacteria</taxon>
        <taxon>Pseudomonadati</taxon>
        <taxon>Pseudomonadota</taxon>
        <taxon>Alphaproteobacteria</taxon>
        <taxon>Rhodospirillales</taxon>
        <taxon>Thalassobaculaceae</taxon>
        <taxon>Nisaea</taxon>
    </lineage>
</organism>
<protein>
    <recommendedName>
        <fullName evidence="3">DUF429 domain-containing protein</fullName>
    </recommendedName>
</protein>